<feature type="region of interest" description="Disordered" evidence="1">
    <location>
        <begin position="38"/>
        <end position="111"/>
    </location>
</feature>
<evidence type="ECO:0000256" key="1">
    <source>
        <dbReference type="SAM" id="MobiDB-lite"/>
    </source>
</evidence>
<sequence length="252" mass="27256">MAPSTRYGSAVPGGSQPGLNITHNEAIDNSWVIVSPPTNEIGSLEMGSDSEYDSTSDEDSDLESIPSGIGATSEIDNDTDFDSNVSSAASNPLESPLPAKPDTSSLPLGRAESYNNSIRPYGVVAQPDHATNTYLTYAARNSDLERLQDFNQHQRENYRALPAGTVGRVLTARLVLADRLWATLVTTETIIGPTNTMTDADGEHSWIDPAPSAENTPAPWIHANMTIVSRSTLRNRPNPISNQINVTFRSFR</sequence>
<comment type="caution">
    <text evidence="2">The sequence shown here is derived from an EMBL/GenBank/DDBJ whole genome shotgun (WGS) entry which is preliminary data.</text>
</comment>
<organism evidence="2 3">
    <name type="scientific">Rhynchosporium graminicola</name>
    <dbReference type="NCBI Taxonomy" id="2792576"/>
    <lineage>
        <taxon>Eukaryota</taxon>
        <taxon>Fungi</taxon>
        <taxon>Dikarya</taxon>
        <taxon>Ascomycota</taxon>
        <taxon>Pezizomycotina</taxon>
        <taxon>Leotiomycetes</taxon>
        <taxon>Helotiales</taxon>
        <taxon>Ploettnerulaceae</taxon>
        <taxon>Rhynchosporium</taxon>
    </lineage>
</organism>
<feature type="region of interest" description="Disordered" evidence="1">
    <location>
        <begin position="1"/>
        <end position="22"/>
    </location>
</feature>
<protein>
    <submittedName>
        <fullName evidence="2">Uncharacterized protein</fullName>
    </submittedName>
</protein>
<dbReference type="Proteomes" id="UP000178129">
    <property type="component" value="Unassembled WGS sequence"/>
</dbReference>
<reference evidence="3" key="1">
    <citation type="submission" date="2016-03" db="EMBL/GenBank/DDBJ databases">
        <authorList>
            <person name="Ploux O."/>
        </authorList>
    </citation>
    <scope>NUCLEOTIDE SEQUENCE [LARGE SCALE GENOMIC DNA]</scope>
    <source>
        <strain evidence="3">UK7</strain>
    </source>
</reference>
<dbReference type="EMBL" id="FJUW01000009">
    <property type="protein sequence ID" value="CZS94808.1"/>
    <property type="molecule type" value="Genomic_DNA"/>
</dbReference>
<dbReference type="InParanoid" id="A0A1E1K9R5"/>
<gene>
    <name evidence="2" type="ORF">RCO7_14328</name>
</gene>
<dbReference type="AlphaFoldDB" id="A0A1E1K9R5"/>
<proteinExistence type="predicted"/>
<keyword evidence="3" id="KW-1185">Reference proteome</keyword>
<name>A0A1E1K9R5_9HELO</name>
<accession>A0A1E1K9R5</accession>
<evidence type="ECO:0000313" key="2">
    <source>
        <dbReference type="EMBL" id="CZS94808.1"/>
    </source>
</evidence>
<feature type="compositionally biased region" description="Acidic residues" evidence="1">
    <location>
        <begin position="48"/>
        <end position="62"/>
    </location>
</feature>
<evidence type="ECO:0000313" key="3">
    <source>
        <dbReference type="Proteomes" id="UP000178129"/>
    </source>
</evidence>
<feature type="compositionally biased region" description="Polar residues" evidence="1">
    <location>
        <begin position="82"/>
        <end position="93"/>
    </location>
</feature>